<dbReference type="InterPro" id="IPR022617">
    <property type="entry name" value="Rad60/SUMO-like_dom"/>
</dbReference>
<dbReference type="InterPro" id="IPR000626">
    <property type="entry name" value="Ubiquitin-like_dom"/>
</dbReference>
<sequence>MSQEPEDVKPKLNLNISYDGQQITVKVKTNMKFSKIFEAAEKRFGKEPGTFKFTYEGDRVSKDDTPAGLGMEDGDQIDAFLEQLGGHYNPTRCGGQTSSPLS</sequence>
<dbReference type="InterPro" id="IPR029071">
    <property type="entry name" value="Ubiquitin-like_domsf"/>
</dbReference>
<dbReference type="HOGENOM" id="CLU_148322_4_4_1"/>
<dbReference type="PANTHER" id="PTHR10562">
    <property type="entry name" value="SMALL UBIQUITIN-RELATED MODIFIER"/>
    <property type="match status" value="1"/>
</dbReference>
<dbReference type="STRING" id="686832.A0A0C3CJK1"/>
<dbReference type="PROSITE" id="PS50053">
    <property type="entry name" value="UBIQUITIN_2"/>
    <property type="match status" value="1"/>
</dbReference>
<organism evidence="2 3">
    <name type="scientific">Hebeloma cylindrosporum</name>
    <dbReference type="NCBI Taxonomy" id="76867"/>
    <lineage>
        <taxon>Eukaryota</taxon>
        <taxon>Fungi</taxon>
        <taxon>Dikarya</taxon>
        <taxon>Basidiomycota</taxon>
        <taxon>Agaricomycotina</taxon>
        <taxon>Agaricomycetes</taxon>
        <taxon>Agaricomycetidae</taxon>
        <taxon>Agaricales</taxon>
        <taxon>Agaricineae</taxon>
        <taxon>Hymenogastraceae</taxon>
        <taxon>Hebeloma</taxon>
    </lineage>
</organism>
<feature type="domain" description="Ubiquitin-like" evidence="1">
    <location>
        <begin position="10"/>
        <end position="86"/>
    </location>
</feature>
<evidence type="ECO:0000313" key="2">
    <source>
        <dbReference type="EMBL" id="KIM44274.1"/>
    </source>
</evidence>
<reference evidence="2 3" key="1">
    <citation type="submission" date="2014-04" db="EMBL/GenBank/DDBJ databases">
        <authorList>
            <consortium name="DOE Joint Genome Institute"/>
            <person name="Kuo A."/>
            <person name="Gay G."/>
            <person name="Dore J."/>
            <person name="Kohler A."/>
            <person name="Nagy L.G."/>
            <person name="Floudas D."/>
            <person name="Copeland A."/>
            <person name="Barry K.W."/>
            <person name="Cichocki N."/>
            <person name="Veneault-Fourrey C."/>
            <person name="LaButti K."/>
            <person name="Lindquist E.A."/>
            <person name="Lipzen A."/>
            <person name="Lundell T."/>
            <person name="Morin E."/>
            <person name="Murat C."/>
            <person name="Sun H."/>
            <person name="Tunlid A."/>
            <person name="Henrissat B."/>
            <person name="Grigoriev I.V."/>
            <person name="Hibbett D.S."/>
            <person name="Martin F."/>
            <person name="Nordberg H.P."/>
            <person name="Cantor M.N."/>
            <person name="Hua S.X."/>
        </authorList>
    </citation>
    <scope>NUCLEOTIDE SEQUENCE [LARGE SCALE GENOMIC DNA]</scope>
    <source>
        <strain evidence="3">h7</strain>
    </source>
</reference>
<reference evidence="3" key="2">
    <citation type="submission" date="2015-01" db="EMBL/GenBank/DDBJ databases">
        <title>Evolutionary Origins and Diversification of the Mycorrhizal Mutualists.</title>
        <authorList>
            <consortium name="DOE Joint Genome Institute"/>
            <consortium name="Mycorrhizal Genomics Consortium"/>
            <person name="Kohler A."/>
            <person name="Kuo A."/>
            <person name="Nagy L.G."/>
            <person name="Floudas D."/>
            <person name="Copeland A."/>
            <person name="Barry K.W."/>
            <person name="Cichocki N."/>
            <person name="Veneault-Fourrey C."/>
            <person name="LaButti K."/>
            <person name="Lindquist E.A."/>
            <person name="Lipzen A."/>
            <person name="Lundell T."/>
            <person name="Morin E."/>
            <person name="Murat C."/>
            <person name="Riley R."/>
            <person name="Ohm R."/>
            <person name="Sun H."/>
            <person name="Tunlid A."/>
            <person name="Henrissat B."/>
            <person name="Grigoriev I.V."/>
            <person name="Hibbett D.S."/>
            <person name="Martin F."/>
        </authorList>
    </citation>
    <scope>NUCLEOTIDE SEQUENCE [LARGE SCALE GENOMIC DNA]</scope>
    <source>
        <strain evidence="3">h7</strain>
    </source>
</reference>
<dbReference type="Proteomes" id="UP000053424">
    <property type="component" value="Unassembled WGS sequence"/>
</dbReference>
<evidence type="ECO:0000259" key="1">
    <source>
        <dbReference type="PROSITE" id="PS50053"/>
    </source>
</evidence>
<evidence type="ECO:0000313" key="3">
    <source>
        <dbReference type="Proteomes" id="UP000053424"/>
    </source>
</evidence>
<dbReference type="CDD" id="cd01763">
    <property type="entry name" value="Ubl_SUMO_like"/>
    <property type="match status" value="1"/>
</dbReference>
<proteinExistence type="predicted"/>
<gene>
    <name evidence="2" type="ORF">M413DRAFT_443294</name>
</gene>
<dbReference type="OrthoDB" id="442921at2759"/>
<dbReference type="Pfam" id="PF11976">
    <property type="entry name" value="Rad60-SLD"/>
    <property type="match status" value="1"/>
</dbReference>
<dbReference type="Gene3D" id="3.10.20.90">
    <property type="entry name" value="Phosphatidylinositol 3-kinase Catalytic Subunit, Chain A, domain 1"/>
    <property type="match status" value="1"/>
</dbReference>
<keyword evidence="3" id="KW-1185">Reference proteome</keyword>
<dbReference type="EMBL" id="KN831774">
    <property type="protein sequence ID" value="KIM44274.1"/>
    <property type="molecule type" value="Genomic_DNA"/>
</dbReference>
<dbReference type="SUPFAM" id="SSF54236">
    <property type="entry name" value="Ubiquitin-like"/>
    <property type="match status" value="1"/>
</dbReference>
<protein>
    <recommendedName>
        <fullName evidence="1">Ubiquitin-like domain-containing protein</fullName>
    </recommendedName>
</protein>
<dbReference type="AlphaFoldDB" id="A0A0C3CJK1"/>
<name>A0A0C3CJK1_HEBCY</name>
<accession>A0A0C3CJK1</accession>